<dbReference type="RefSeq" id="WP_341985635.1">
    <property type="nucleotide sequence ID" value="NZ_JBBYAF010000043.1"/>
</dbReference>
<keyword evidence="4" id="KW-1185">Reference proteome</keyword>
<protein>
    <submittedName>
        <fullName evidence="3">DUF58 domain-containing protein</fullName>
    </submittedName>
</protein>
<feature type="domain" description="DUF58" evidence="2">
    <location>
        <begin position="215"/>
        <end position="323"/>
    </location>
</feature>
<reference evidence="3 4" key="1">
    <citation type="submission" date="2024-04" db="EMBL/GenBank/DDBJ databases">
        <title>Bacillus oryzaecorticis sp. nov., a moderately halophilic bacterium isolated from rice husks.</title>
        <authorList>
            <person name="Zhu H.-S."/>
        </authorList>
    </citation>
    <scope>NUCLEOTIDE SEQUENCE [LARGE SCALE GENOMIC DNA]</scope>
    <source>
        <strain evidence="3 4">ZC255</strain>
    </source>
</reference>
<dbReference type="Proteomes" id="UP001389717">
    <property type="component" value="Unassembled WGS sequence"/>
</dbReference>
<evidence type="ECO:0000256" key="1">
    <source>
        <dbReference type="SAM" id="Phobius"/>
    </source>
</evidence>
<evidence type="ECO:0000313" key="4">
    <source>
        <dbReference type="Proteomes" id="UP001389717"/>
    </source>
</evidence>
<accession>A0ABU9KGZ5</accession>
<sequence>MTWKREVIEDPYNSLSEILLIILAGSSLFFQFYAGLGIFLLCFLYFRARKWYLENIGKELKLNQPPKRVRIHCEERGNWEIHFTNDGLPVWGAVMKLTFKDIVEPVNHPFESYHGGNVEVSIPVSMGRAESVKVSLPIVGKRRGLCRLTKVQIVIPHLFGSGKVLLDLVEPVKSTLMVFPAPAPVILDRNHHSHEIGEVPALHSLFFDVFQPVGTREYISGDRFQDIHWKASARTQSLQTKVFAPSVKKEWMIAVNLSEKYSITRDLETIIKHTAYLMQMAVKQNISFSLVLNIRNQGVTPFYYLPSGTGRKHQQKALEMLSTLSTDDATIPFHIVLQHLSIRQLVPAVLIAAGVLTGDDEGRLSKLESKQREIYVLHSVDKQGVVSLWNQRSKIPS</sequence>
<dbReference type="PANTHER" id="PTHR34351:SF2">
    <property type="entry name" value="DUF58 DOMAIN-CONTAINING PROTEIN"/>
    <property type="match status" value="1"/>
</dbReference>
<comment type="caution">
    <text evidence="3">The sequence shown here is derived from an EMBL/GenBank/DDBJ whole genome shotgun (WGS) entry which is preliminary data.</text>
</comment>
<dbReference type="Pfam" id="PF01882">
    <property type="entry name" value="DUF58"/>
    <property type="match status" value="1"/>
</dbReference>
<keyword evidence="1" id="KW-1133">Transmembrane helix</keyword>
<dbReference type="InterPro" id="IPR002881">
    <property type="entry name" value="DUF58"/>
</dbReference>
<name>A0ABU9KGZ5_9BACI</name>
<gene>
    <name evidence="3" type="ORF">AAEO50_17680</name>
</gene>
<evidence type="ECO:0000313" key="3">
    <source>
        <dbReference type="EMBL" id="MEL3974118.1"/>
    </source>
</evidence>
<dbReference type="EMBL" id="JBBYAF010000043">
    <property type="protein sequence ID" value="MEL3974118.1"/>
    <property type="molecule type" value="Genomic_DNA"/>
</dbReference>
<proteinExistence type="predicted"/>
<feature type="transmembrane region" description="Helical" evidence="1">
    <location>
        <begin position="20"/>
        <end position="46"/>
    </location>
</feature>
<keyword evidence="1" id="KW-0472">Membrane</keyword>
<dbReference type="PANTHER" id="PTHR34351">
    <property type="entry name" value="SLR1927 PROTEIN-RELATED"/>
    <property type="match status" value="1"/>
</dbReference>
<organism evidence="3 4">
    <name type="scientific">Rossellomorea oryzaecorticis</name>
    <dbReference type="NCBI Taxonomy" id="1396505"/>
    <lineage>
        <taxon>Bacteria</taxon>
        <taxon>Bacillati</taxon>
        <taxon>Bacillota</taxon>
        <taxon>Bacilli</taxon>
        <taxon>Bacillales</taxon>
        <taxon>Bacillaceae</taxon>
        <taxon>Rossellomorea</taxon>
    </lineage>
</organism>
<keyword evidence="1" id="KW-0812">Transmembrane</keyword>
<evidence type="ECO:0000259" key="2">
    <source>
        <dbReference type="Pfam" id="PF01882"/>
    </source>
</evidence>